<evidence type="ECO:0000313" key="1">
    <source>
        <dbReference type="EMBL" id="SNR99842.1"/>
    </source>
</evidence>
<gene>
    <name evidence="1" type="ORF">SAMN04488503_2261</name>
</gene>
<accession>A0A239AWY5</accession>
<dbReference type="AlphaFoldDB" id="A0A239AWY5"/>
<sequence length="72" mass="7893">MRYAQIKGGQKLHLVFEAGEGWDDQHLVKAGHVSAPICGRQAPPEGYRMTCNLSLGEACKNCLRVARAKGLR</sequence>
<evidence type="ECO:0000313" key="2">
    <source>
        <dbReference type="Proteomes" id="UP000198324"/>
    </source>
</evidence>
<reference evidence="1 2" key="1">
    <citation type="submission" date="2017-06" db="EMBL/GenBank/DDBJ databases">
        <authorList>
            <person name="Kim H.J."/>
            <person name="Triplett B.A."/>
        </authorList>
    </citation>
    <scope>NUCLEOTIDE SEQUENCE [LARGE SCALE GENOMIC DNA]</scope>
    <source>
        <strain evidence="1 2">DSM 13116</strain>
    </source>
</reference>
<organism evidence="1 2">
    <name type="scientific">Humidesulfovibrio mexicanus</name>
    <dbReference type="NCBI Taxonomy" id="147047"/>
    <lineage>
        <taxon>Bacteria</taxon>
        <taxon>Pseudomonadati</taxon>
        <taxon>Thermodesulfobacteriota</taxon>
        <taxon>Desulfovibrionia</taxon>
        <taxon>Desulfovibrionales</taxon>
        <taxon>Desulfovibrionaceae</taxon>
        <taxon>Humidesulfovibrio</taxon>
    </lineage>
</organism>
<keyword evidence="2" id="KW-1185">Reference proteome</keyword>
<dbReference type="Proteomes" id="UP000198324">
    <property type="component" value="Unassembled WGS sequence"/>
</dbReference>
<dbReference type="RefSeq" id="WP_089274465.1">
    <property type="nucleotide sequence ID" value="NZ_FZOC01000004.1"/>
</dbReference>
<protein>
    <submittedName>
        <fullName evidence="1">Uncharacterized protein</fullName>
    </submittedName>
</protein>
<proteinExistence type="predicted"/>
<dbReference type="EMBL" id="FZOC01000004">
    <property type="protein sequence ID" value="SNR99842.1"/>
    <property type="molecule type" value="Genomic_DNA"/>
</dbReference>
<name>A0A239AWY5_9BACT</name>